<feature type="compositionally biased region" description="Basic and acidic residues" evidence="1">
    <location>
        <begin position="2170"/>
        <end position="2180"/>
    </location>
</feature>
<evidence type="ECO:0000313" key="3">
    <source>
        <dbReference type="Proteomes" id="UP001208570"/>
    </source>
</evidence>
<feature type="region of interest" description="Disordered" evidence="1">
    <location>
        <begin position="2772"/>
        <end position="2837"/>
    </location>
</feature>
<feature type="compositionally biased region" description="Polar residues" evidence="1">
    <location>
        <begin position="1250"/>
        <end position="1261"/>
    </location>
</feature>
<feature type="region of interest" description="Disordered" evidence="1">
    <location>
        <begin position="874"/>
        <end position="900"/>
    </location>
</feature>
<feature type="compositionally biased region" description="Polar residues" evidence="1">
    <location>
        <begin position="1547"/>
        <end position="1560"/>
    </location>
</feature>
<feature type="region of interest" description="Disordered" evidence="1">
    <location>
        <begin position="29"/>
        <end position="52"/>
    </location>
</feature>
<feature type="compositionally biased region" description="Basic and acidic residues" evidence="1">
    <location>
        <begin position="1564"/>
        <end position="1573"/>
    </location>
</feature>
<feature type="region of interest" description="Disordered" evidence="1">
    <location>
        <begin position="463"/>
        <end position="482"/>
    </location>
</feature>
<feature type="region of interest" description="Disordered" evidence="1">
    <location>
        <begin position="283"/>
        <end position="306"/>
    </location>
</feature>
<dbReference type="EMBL" id="JAODUP010000206">
    <property type="protein sequence ID" value="KAK2156741.1"/>
    <property type="molecule type" value="Genomic_DNA"/>
</dbReference>
<feature type="region of interest" description="Disordered" evidence="1">
    <location>
        <begin position="2867"/>
        <end position="2928"/>
    </location>
</feature>
<organism evidence="2 3">
    <name type="scientific">Paralvinella palmiformis</name>
    <dbReference type="NCBI Taxonomy" id="53620"/>
    <lineage>
        <taxon>Eukaryota</taxon>
        <taxon>Metazoa</taxon>
        <taxon>Spiralia</taxon>
        <taxon>Lophotrochozoa</taxon>
        <taxon>Annelida</taxon>
        <taxon>Polychaeta</taxon>
        <taxon>Sedentaria</taxon>
        <taxon>Canalipalpata</taxon>
        <taxon>Terebellida</taxon>
        <taxon>Terebelliformia</taxon>
        <taxon>Alvinellidae</taxon>
        <taxon>Paralvinella</taxon>
    </lineage>
</organism>
<feature type="region of interest" description="Disordered" evidence="1">
    <location>
        <begin position="2170"/>
        <end position="2191"/>
    </location>
</feature>
<keyword evidence="3" id="KW-1185">Reference proteome</keyword>
<feature type="region of interest" description="Disordered" evidence="1">
    <location>
        <begin position="1518"/>
        <end position="1580"/>
    </location>
</feature>
<accession>A0AAD9JPW7</accession>
<dbReference type="Proteomes" id="UP001208570">
    <property type="component" value="Unassembled WGS sequence"/>
</dbReference>
<evidence type="ECO:0000313" key="2">
    <source>
        <dbReference type="EMBL" id="KAK2156741.1"/>
    </source>
</evidence>
<proteinExistence type="predicted"/>
<protein>
    <submittedName>
        <fullName evidence="2">Uncharacterized protein</fullName>
    </submittedName>
</protein>
<gene>
    <name evidence="2" type="ORF">LSH36_206g02036</name>
</gene>
<feature type="compositionally biased region" description="Basic and acidic residues" evidence="1">
    <location>
        <begin position="1231"/>
        <end position="1245"/>
    </location>
</feature>
<feature type="region of interest" description="Disordered" evidence="1">
    <location>
        <begin position="1214"/>
        <end position="1276"/>
    </location>
</feature>
<name>A0AAD9JPW7_9ANNE</name>
<feature type="compositionally biased region" description="Basic and acidic residues" evidence="1">
    <location>
        <begin position="2219"/>
        <end position="2240"/>
    </location>
</feature>
<evidence type="ECO:0000256" key="1">
    <source>
        <dbReference type="SAM" id="MobiDB-lite"/>
    </source>
</evidence>
<feature type="region of interest" description="Disordered" evidence="1">
    <location>
        <begin position="2216"/>
        <end position="2240"/>
    </location>
</feature>
<sequence length="2973" mass="333734">MEQTSPRNSKAGIEQEILDRFADGVRYDDRLSIQGSGQGGSDPFNGETEQKEQVGYHDNVCINAEIGQGEISSVNTGNERDETTSFEEELTTTDAMRETEQSYAGERKEHDLHDPVIDVEKPQLTQKEKACVKVEEQQDEPTFRNNRLSQDGCDYLKLNIENNEELCDADIQQNEEITSQGLQEFNSAEKTRHQIDDIAMQTAQTENMSFSLETAQYEHVTEDTIEDDTVCSNEKKDNDKGKYIDTKTDRYEPGCVIAEIEQNKKDYFNNGASKDECEYLNAENKQNNKDHPECYSINGDEDDHKSSNIKEVQDELLSLNDEIKHLVYVNPEMAQCASERPNIEFKHERSLTEMQEDENSHREIFQTTWDDSEEKHYQGVSIATEIAENNHVSICVGSEQNKLTDTDTETTKGEAGIADNENNETKHFDLEKVEGEYGFMKSENQQNHDDSESFTVRIKPDQMECESQQKYQDQAQDDSADNEDNIPVCFNKELGKDQTVSHGIVEDQDEIVCVKGKAVEDEYARVYDEIKQLVSGCLATESHSVRNEHTNIYAEPTEEQVEPDPCDLEVTEDHGVLLITENKNYLPLSTKSGIVNKETVNHDSDCCFVGPHNNMCYDGEGAKDDIISVNEQSRKCSSNTDEAEEDESSYVDPVTPQYITRSVSETSMIENKDPECNNINAQPDESHCVKTGIAHNDAVSVINERREDNIKLEDRGLAQGDLMYRNVENNQDVSGVDFQQEERLISQDIHEGHITKKDQHGFVCIDDETIPYEHISISSCSKQDEPMDFDGSEANKIESVCTNDKRDQDDWPHTAFNNKETAQVVPRRDVYEIDQGDVQYLSIEAAQDGAEWPKSENKRNEMFIAERKQYTDLENKPNKPESRNIKKVEDNSDRNSIDGIQDEPAYVMGEMTKDDTPCANEMISKDETDYFNIESKECISVTGIKANEECYTYPVQDVTEYFDEEEVHSESRSVEVGDCNAEVEQGYSTASDTETELNDINCLASYEEQSKVPCVSTVDAPKTVLANAEPIQCGQEKSNKQKIDLYNIADYGQVKAEDEGIFVAKNDIHSGMVINANILGDTTGVRDDQSLVDIQENENKLLSCKNEVDKNKLIDVVVRNIVDTILTEIANENVTPETPSTLSVVIYEELDDYNIDAQTKYVLDEHPAEINTSKLGIYNSRADSVNSGKVTTPGHGGQEVIHFDLGCSNDSEATEDSYGNNMGAKVTKQKKNIDSKRDSHADCKQKGRSRSGNTESSTVTMIKNHPRNDGELGQNINSTAIGTSQLRNYQTVMDAEFRKPTSNSNHMSTEGDSSPKSQKHVRHIDEGTDTSGTERYLTDNEITDNDNFNSGATDIYRTESQTRNNEANKFTKAPFDALDPPDRSLLQYIGLQCDKYQGISHSKPTDTFIGKEQFSQRGETKGEIDGSKENTFDHEDTIDTHINRQISRQTSAEEDEGGLVNFKRNTKDDEVLIADDKTNKDTTTTTDCNNQTLTRGYPSCYPEDDDSNEWQMNEECVNDELPGGDLDGTEPQEEGVLVEPIEKTDKTITSTSSQSKASTNKRLKNNEGQEDTSKYGNNNRSDDVSVSLFGGEACGSQVMLTTDLELLCYKDRSEMRSRTKVKDWLDDCVPLEREKSGHEIMSEEMAGQEHEVGGKWKYKSIKDGREIEDSIMKKNKVGEETTVTRITENMEGIDQDTRTLQRTIEAMVNVDNNTIVDAQKDGVKAMQNTEKEGNCDRQIMKLKENEQQSQAYCCEDSEINKSVGDFYTRMAIRDKVTFWEDNQQVIPEETLESDIAERSLCDPMIPNIIVSRSSHSTSFNCSEKSPTSQVAGMTSREKFSDDVFIDNRSMLLDKSTSDCLPCYENHEHSSFSTPDSTQYDPNDANNSFVKNTQTKIGSSDSRHGLIDHHGPTAVNVHVSTPGGERSHILVDFVIEQRVESPQSSSMYMKAAIKHQNISSSSSQADTDYFAEGTGFSSDLASEANIEYLCEKEKELKLAVKDENHHRSDRHNNIESEEFTLNEDIESHILETSNKGITKEEERTRDDFFQSVDIQLFKEEGDYENLPKQPINKYVKDNVDATDIGIIGVEYRDSGSILVREKQIVCLEGSNQFTESATKLLVNDGQEIESRNDVVRYEVGDSSSNLMRSAKIITLSCNINKTEDARMQISSDRQKIEEPRGPSKLTQDITRSDSANYGCRLNQQDYNEADNVNITVGDVGSEHNSKPEENVLRTPDAERPNGLHEQYQETISMEARATSSVLQSERCYYPSTRKSASDDDELQSDDGISQSTSIPSHEFDRLSSDESEALKIQNNSNRIIIDSNKLCDGVLGTDAISSVSHNHPRPYSGKKQRQYVQYATAALVTNAERLQRGTEADKCVKDTSVDHQPNSDQGCDFINNPLEAVLVDTTSDPIIQGERLSPETEKMETVVSASAVSSTSTVKVDDRRTYDATNGTMINELNIADTSRLNKTNFEELGNRSDNNGAAGMDWNFTDYHKRPIADNEMDVKNSKIEDVVGRGEVNTQRCIKINTKDDSFKNVDAEVSARDEAESEVNQTCPTGDIDKVLVHQEYFEEIAHRDAGSQVFHDAISFQEFAKKDNTTLASRLSYISDNTLPVEDSRRDKNMTLGSSSDYVSLAEHSHLKVGPTATLSDDNRYMSNSSSSCADDVVPTNSVISSKMCKTSPLSNSNGDEKKDTFLKLILNTEDDTKLHRPSFSQNIPLSRNLRDGRRVTFCPGETCKTKATQTNFKQYLIFHVNDGGIVVRNKDVTRSISTDTKTKGRRTKLTKKPATSPERRAKNKKLPKVKETLSSSPVICPDPSSRRLLSRQRGSESTLTQKIPLARGVKLSKRVSSREFLVIDTFPSHSSIRQTSNRSTKIRSRSKSPSATLRLSPPNLPKLLVPKRRPTTVKGDGRRDTKSRGGGTKSVNGNICVSESGVDQFAMYKEKVRVKEAWTKDLMFPGQQLSLRADKSK</sequence>
<feature type="compositionally biased region" description="Basic and acidic residues" evidence="1">
    <location>
        <begin position="874"/>
        <end position="896"/>
    </location>
</feature>
<feature type="region of interest" description="Disordered" evidence="1">
    <location>
        <begin position="71"/>
        <end position="90"/>
    </location>
</feature>
<reference evidence="2" key="1">
    <citation type="journal article" date="2023" name="Mol. Biol. Evol.">
        <title>Third-Generation Sequencing Reveals the Adaptive Role of the Epigenome in Three Deep-Sea Polychaetes.</title>
        <authorList>
            <person name="Perez M."/>
            <person name="Aroh O."/>
            <person name="Sun Y."/>
            <person name="Lan Y."/>
            <person name="Juniper S.K."/>
            <person name="Young C.R."/>
            <person name="Angers B."/>
            <person name="Qian P.Y."/>
        </authorList>
    </citation>
    <scope>NUCLEOTIDE SEQUENCE</scope>
    <source>
        <strain evidence="2">P08H-3</strain>
    </source>
</reference>
<comment type="caution">
    <text evidence="2">The sequence shown here is derived from an EMBL/GenBank/DDBJ whole genome shotgun (WGS) entry which is preliminary data.</text>
</comment>
<feature type="region of interest" description="Disordered" evidence="1">
    <location>
        <begin position="2270"/>
        <end position="2304"/>
    </location>
</feature>
<feature type="compositionally biased region" description="Polar residues" evidence="1">
    <location>
        <begin position="2285"/>
        <end position="2294"/>
    </location>
</feature>
<feature type="compositionally biased region" description="Polar residues" evidence="1">
    <location>
        <begin position="1300"/>
        <end position="1316"/>
    </location>
</feature>
<feature type="region of interest" description="Disordered" evidence="1">
    <location>
        <begin position="1298"/>
        <end position="1335"/>
    </location>
</feature>
<feature type="compositionally biased region" description="Polar residues" evidence="1">
    <location>
        <begin position="465"/>
        <end position="474"/>
    </location>
</feature>